<proteinExistence type="predicted"/>
<dbReference type="Proteomes" id="UP000238095">
    <property type="component" value="Chromosome 1"/>
</dbReference>
<evidence type="ECO:0000313" key="1">
    <source>
        <dbReference type="EMBL" id="SOS40022.1"/>
    </source>
</evidence>
<dbReference type="AlphaFoldDB" id="A0A2K4WVX2"/>
<protein>
    <submittedName>
        <fullName evidence="1">Uncharacterized protein</fullName>
    </submittedName>
</protein>
<accession>A0A2K4WVX2</accession>
<name>A0A2K4WVX2_PSESX</name>
<dbReference type="RefSeq" id="WP_010410800.1">
    <property type="nucleotide sequence ID" value="NZ_LT963409.1"/>
</dbReference>
<sequence length="151" mass="16785">MITTKLNTRGLDNLAKRVVALARLKVKTGFFEDTYEDGVPVAQVAAWNEYGTRFHPQRPFMQESLEQAKQKIIQTLKLAFKSAIKGDRASRRIMKTLGALVVKEMKATISSYPGGNSPSTIARKGFDRPLFETGKMIESVKFKIGNGAGFE</sequence>
<organism evidence="1 2">
    <name type="scientific">Pseudomonas syringae</name>
    <dbReference type="NCBI Taxonomy" id="317"/>
    <lineage>
        <taxon>Bacteria</taxon>
        <taxon>Pseudomonadati</taxon>
        <taxon>Pseudomonadota</taxon>
        <taxon>Gammaproteobacteria</taxon>
        <taxon>Pseudomonadales</taxon>
        <taxon>Pseudomonadaceae</taxon>
        <taxon>Pseudomonas</taxon>
    </lineage>
</organism>
<gene>
    <name evidence="1" type="ORF">CFBP3840_02979</name>
</gene>
<reference evidence="1 2" key="1">
    <citation type="submission" date="2017-11" db="EMBL/GenBank/DDBJ databases">
        <authorList>
            <person name="Han C.G."/>
        </authorList>
    </citation>
    <scope>NUCLEOTIDE SEQUENCE [LARGE SCALE GENOMIC DNA]</scope>
    <source>
        <strain evidence="1">CFBP3840</strain>
    </source>
</reference>
<evidence type="ECO:0000313" key="2">
    <source>
        <dbReference type="Proteomes" id="UP000238095"/>
    </source>
</evidence>
<dbReference type="EMBL" id="LT963409">
    <property type="protein sequence ID" value="SOS40022.1"/>
    <property type="molecule type" value="Genomic_DNA"/>
</dbReference>